<protein>
    <submittedName>
        <fullName evidence="2">Beta-ketoacyl synthase chain length factor</fullName>
    </submittedName>
</protein>
<keyword evidence="3" id="KW-1185">Reference proteome</keyword>
<evidence type="ECO:0000313" key="2">
    <source>
        <dbReference type="EMBL" id="MEA9357172.1"/>
    </source>
</evidence>
<name>A0ABU5VVV5_9BACT</name>
<proteinExistence type="predicted"/>
<reference evidence="2 3" key="1">
    <citation type="submission" date="2023-11" db="EMBL/GenBank/DDBJ databases">
        <title>A Novel Polar Bacteriovorax (B. antarcticus) Isolated from the Biocrust in Antarctica.</title>
        <authorList>
            <person name="Mun W."/>
            <person name="Choi S.Y."/>
            <person name="Mitchell R.J."/>
        </authorList>
    </citation>
    <scope>NUCLEOTIDE SEQUENCE [LARGE SCALE GENOMIC DNA]</scope>
    <source>
        <strain evidence="2 3">PP10</strain>
    </source>
</reference>
<evidence type="ECO:0000313" key="3">
    <source>
        <dbReference type="Proteomes" id="UP001302274"/>
    </source>
</evidence>
<feature type="domain" description="Beta-ketoacyl synthase-like N-terminal" evidence="1">
    <location>
        <begin position="55"/>
        <end position="144"/>
    </location>
</feature>
<accession>A0ABU5VVV5</accession>
<dbReference type="EMBL" id="JAYGJQ010000002">
    <property type="protein sequence ID" value="MEA9357172.1"/>
    <property type="molecule type" value="Genomic_DNA"/>
</dbReference>
<dbReference type="InterPro" id="IPR014030">
    <property type="entry name" value="Ketoacyl_synth_N"/>
</dbReference>
<gene>
    <name evidence="2" type="ORF">SHI21_13185</name>
</gene>
<sequence>MLKLVAFSKKRTIDLQSELDDESNRKKSSNMLFAIAAANDIFEQLKTHDFLKNTLIDVIFCTGEGELSQTFEFYKNLANGERTRPLVFQNSLHNSTLGALSLAVSHIASGTTLSNGDISFEMALDSALASTSSNPILIIGTDVYSEKTLEIKKQNTYHEQVDLVSGSCAGLFIPTSSPFYDQFIAPAISDIQIKNSKTTHTDFFPSYYPSNGLELIHEALKTSSSFSFNRPQNYQIQISAHVE</sequence>
<organism evidence="2 3">
    <name type="scientific">Bacteriovorax antarcticus</name>
    <dbReference type="NCBI Taxonomy" id="3088717"/>
    <lineage>
        <taxon>Bacteria</taxon>
        <taxon>Pseudomonadati</taxon>
        <taxon>Bdellovibrionota</taxon>
        <taxon>Bacteriovoracia</taxon>
        <taxon>Bacteriovoracales</taxon>
        <taxon>Bacteriovoracaceae</taxon>
        <taxon>Bacteriovorax</taxon>
    </lineage>
</organism>
<dbReference type="Proteomes" id="UP001302274">
    <property type="component" value="Unassembled WGS sequence"/>
</dbReference>
<dbReference type="Pfam" id="PF13723">
    <property type="entry name" value="Ketoacyl-synt_2"/>
    <property type="match status" value="1"/>
</dbReference>
<dbReference type="RefSeq" id="WP_323577066.1">
    <property type="nucleotide sequence ID" value="NZ_JAYGJQ010000002.1"/>
</dbReference>
<evidence type="ECO:0000259" key="1">
    <source>
        <dbReference type="Pfam" id="PF13723"/>
    </source>
</evidence>
<comment type="caution">
    <text evidence="2">The sequence shown here is derived from an EMBL/GenBank/DDBJ whole genome shotgun (WGS) entry which is preliminary data.</text>
</comment>